<dbReference type="VEuPathDB" id="TriTrypDB:Lsey_0033_0150"/>
<dbReference type="AlphaFoldDB" id="A0A0N0P829"/>
<dbReference type="InterPro" id="IPR036533">
    <property type="entry name" value="BAG_dom_sf"/>
</dbReference>
<evidence type="ECO:0000256" key="2">
    <source>
        <dbReference type="SAM" id="MobiDB-lite"/>
    </source>
</evidence>
<dbReference type="OMA" id="ESAFFSY"/>
<evidence type="ECO:0000313" key="3">
    <source>
        <dbReference type="EMBL" id="KPI89037.1"/>
    </source>
</evidence>
<feature type="region of interest" description="Disordered" evidence="2">
    <location>
        <begin position="1"/>
        <end position="23"/>
    </location>
</feature>
<name>A0A0N0P829_LEPSE</name>
<sequence length="282" mass="29701">MWAAWTSSLPWSSSTTTTTKSAGAADYTSSAAATSASLPSVAPPVSHLPQWRLFSTVSRQISRRWSHASPQSVRRAVAAAAAVTALIGAVAVARGACRRSSSCSTQSGGGRGEALCPSTQVGADANTQAEEECMSAVVKGRNDNDSGGADDIQFADPAVSAFNAYVRRIKRQKESVLLSAIAQLESAAAELKASQSSAEETSAESTEEEGKVAQLQAKVYRAAVVADELLTQWICSLDGVPVRQREDLKQRRKELVQSAAVLSQRIAPHLHPIPSVPAQEAQ</sequence>
<evidence type="ECO:0000256" key="1">
    <source>
        <dbReference type="SAM" id="Coils"/>
    </source>
</evidence>
<dbReference type="GO" id="GO:0051087">
    <property type="term" value="F:protein-folding chaperone binding"/>
    <property type="evidence" value="ECO:0007669"/>
    <property type="project" value="InterPro"/>
</dbReference>
<gene>
    <name evidence="3" type="ORF">ABL78_1850</name>
</gene>
<reference evidence="3 4" key="1">
    <citation type="journal article" date="2015" name="PLoS Pathog.">
        <title>Leptomonas seymouri: Adaptations to the Dixenous Life Cycle Analyzed by Genome Sequencing, Transcriptome Profiling and Co-infection with Leishmania donovani.</title>
        <authorList>
            <person name="Kraeva N."/>
            <person name="Butenko A."/>
            <person name="Hlavacova J."/>
            <person name="Kostygov A."/>
            <person name="Myskova J."/>
            <person name="Grybchuk D."/>
            <person name="Lestinova T."/>
            <person name="Votypka J."/>
            <person name="Volf P."/>
            <person name="Opperdoes F."/>
            <person name="Flegontov P."/>
            <person name="Lukes J."/>
            <person name="Yurchenko V."/>
        </authorList>
    </citation>
    <scope>NUCLEOTIDE SEQUENCE [LARGE SCALE GENOMIC DNA]</scope>
    <source>
        <strain evidence="3 4">ATCC 30220</strain>
    </source>
</reference>
<dbReference type="OrthoDB" id="264640at2759"/>
<organism evidence="3 4">
    <name type="scientific">Leptomonas seymouri</name>
    <dbReference type="NCBI Taxonomy" id="5684"/>
    <lineage>
        <taxon>Eukaryota</taxon>
        <taxon>Discoba</taxon>
        <taxon>Euglenozoa</taxon>
        <taxon>Kinetoplastea</taxon>
        <taxon>Metakinetoplastina</taxon>
        <taxon>Trypanosomatida</taxon>
        <taxon>Trypanosomatidae</taxon>
        <taxon>Leishmaniinae</taxon>
        <taxon>Leptomonas</taxon>
    </lineage>
</organism>
<proteinExistence type="predicted"/>
<evidence type="ECO:0000313" key="4">
    <source>
        <dbReference type="Proteomes" id="UP000038009"/>
    </source>
</evidence>
<protein>
    <recommendedName>
        <fullName evidence="5">BAG domain-containing protein</fullName>
    </recommendedName>
</protein>
<dbReference type="Proteomes" id="UP000038009">
    <property type="component" value="Unassembled WGS sequence"/>
</dbReference>
<keyword evidence="4" id="KW-1185">Reference proteome</keyword>
<accession>A0A0N0P829</accession>
<evidence type="ECO:0008006" key="5">
    <source>
        <dbReference type="Google" id="ProtNLM"/>
    </source>
</evidence>
<dbReference type="SUPFAM" id="SSF63491">
    <property type="entry name" value="BAG domain"/>
    <property type="match status" value="1"/>
</dbReference>
<keyword evidence="1" id="KW-0175">Coiled coil</keyword>
<dbReference type="EMBL" id="LJSK01000033">
    <property type="protein sequence ID" value="KPI89037.1"/>
    <property type="molecule type" value="Genomic_DNA"/>
</dbReference>
<comment type="caution">
    <text evidence="3">The sequence shown here is derived from an EMBL/GenBank/DDBJ whole genome shotgun (WGS) entry which is preliminary data.</text>
</comment>
<feature type="coiled-coil region" evidence="1">
    <location>
        <begin position="181"/>
        <end position="218"/>
    </location>
</feature>
<dbReference type="Gene3D" id="1.20.58.120">
    <property type="entry name" value="BAG domain"/>
    <property type="match status" value="1"/>
</dbReference>